<evidence type="ECO:0000313" key="4">
    <source>
        <dbReference type="Proteomes" id="UP000032303"/>
    </source>
</evidence>
<organism evidence="3 4">
    <name type="scientific">Photobacterium gaetbulicola Gung47</name>
    <dbReference type="NCBI Taxonomy" id="658445"/>
    <lineage>
        <taxon>Bacteria</taxon>
        <taxon>Pseudomonadati</taxon>
        <taxon>Pseudomonadota</taxon>
        <taxon>Gammaproteobacteria</taxon>
        <taxon>Vibrionales</taxon>
        <taxon>Vibrionaceae</taxon>
        <taxon>Photobacterium</taxon>
    </lineage>
</organism>
<feature type="transmembrane region" description="Helical" evidence="1">
    <location>
        <begin position="221"/>
        <end position="244"/>
    </location>
</feature>
<feature type="domain" description="CAAX prenyl protease 2/Lysostaphin resistance protein A-like" evidence="2">
    <location>
        <begin position="143"/>
        <end position="234"/>
    </location>
</feature>
<dbReference type="GO" id="GO:0004175">
    <property type="term" value="F:endopeptidase activity"/>
    <property type="evidence" value="ECO:0007669"/>
    <property type="project" value="UniProtKB-ARBA"/>
</dbReference>
<dbReference type="Proteomes" id="UP000032303">
    <property type="component" value="Chromosome 1"/>
</dbReference>
<dbReference type="HOGENOM" id="CLU_055401_1_1_6"/>
<evidence type="ECO:0000259" key="2">
    <source>
        <dbReference type="Pfam" id="PF02517"/>
    </source>
</evidence>
<dbReference type="InterPro" id="IPR003675">
    <property type="entry name" value="Rce1/LyrA-like_dom"/>
</dbReference>
<keyword evidence="1" id="KW-0472">Membrane</keyword>
<proteinExistence type="predicted"/>
<dbReference type="EMBL" id="CP005973">
    <property type="protein sequence ID" value="AJR05987.1"/>
    <property type="molecule type" value="Genomic_DNA"/>
</dbReference>
<keyword evidence="1" id="KW-0812">Transmembrane</keyword>
<evidence type="ECO:0000313" key="3">
    <source>
        <dbReference type="EMBL" id="AJR05987.1"/>
    </source>
</evidence>
<keyword evidence="1" id="KW-1133">Transmembrane helix</keyword>
<sequence length="245" mass="27170">MLSITALTALYFSRISPLALTIVVLGLAVAKLSHRQKSGYKVLCHIFVITWALFLALHLIPGFDNLLVVEKAVTGSGSIPFTMYLNLDKPLIVFGLLLLSPTMLKHDGSITRPQIVSLAVLFLALPLIAWDTGIVHPEKSVPDWIWLFILNNLLFTCVAEEALFRGYIQHSLARRFSPSVGIGIASLLFGFAHFSGGVWFIAIATLAGLLYGFTYHWTGRLLYAVLIHFAFNLVHLLFFTYPLAN</sequence>
<feature type="transmembrane region" description="Helical" evidence="1">
    <location>
        <begin position="176"/>
        <end position="192"/>
    </location>
</feature>
<dbReference type="STRING" id="658445.H744_1c0962"/>
<reference evidence="3 4" key="1">
    <citation type="submission" date="2013-05" db="EMBL/GenBank/DDBJ databases">
        <title>Complete genome sequence of the lipase-producing bacterium Photobacterium gaetbulicola Gung47.</title>
        <authorList>
            <person name="Kim Y.-O."/>
        </authorList>
    </citation>
    <scope>NUCLEOTIDE SEQUENCE [LARGE SCALE GENOMIC DNA]</scope>
    <source>
        <strain evidence="3 4">Gung47</strain>
    </source>
</reference>
<evidence type="ECO:0000256" key="1">
    <source>
        <dbReference type="SAM" id="Phobius"/>
    </source>
</evidence>
<dbReference type="Pfam" id="PF02517">
    <property type="entry name" value="Rce1-like"/>
    <property type="match status" value="1"/>
</dbReference>
<feature type="transmembrane region" description="Helical" evidence="1">
    <location>
        <begin position="115"/>
        <end position="132"/>
    </location>
</feature>
<accession>A0A0C5WIJ3</accession>
<dbReference type="GO" id="GO:0080120">
    <property type="term" value="P:CAAX-box protein maturation"/>
    <property type="evidence" value="ECO:0007669"/>
    <property type="project" value="UniProtKB-ARBA"/>
</dbReference>
<protein>
    <recommendedName>
        <fullName evidence="2">CAAX prenyl protease 2/Lysostaphin resistance protein A-like domain-containing protein</fullName>
    </recommendedName>
</protein>
<gene>
    <name evidence="3" type="ORF">H744_1c0962</name>
</gene>
<dbReference type="KEGG" id="pgb:H744_1c0962"/>
<dbReference type="PATRIC" id="fig|658445.3.peg.1040"/>
<feature type="transmembrane region" description="Helical" evidence="1">
    <location>
        <begin position="144"/>
        <end position="164"/>
    </location>
</feature>
<name>A0A0C5WIJ3_9GAMM</name>
<feature type="transmembrane region" description="Helical" evidence="1">
    <location>
        <begin position="83"/>
        <end position="103"/>
    </location>
</feature>
<keyword evidence="4" id="KW-1185">Reference proteome</keyword>
<feature type="transmembrane region" description="Helical" evidence="1">
    <location>
        <begin position="6"/>
        <end position="30"/>
    </location>
</feature>
<feature type="transmembrane region" description="Helical" evidence="1">
    <location>
        <begin position="42"/>
        <end position="63"/>
    </location>
</feature>
<dbReference type="AlphaFoldDB" id="A0A0C5WIJ3"/>